<dbReference type="PROSITE" id="PS50081">
    <property type="entry name" value="ZF_DAG_PE_2"/>
    <property type="match status" value="1"/>
</dbReference>
<dbReference type="HOGENOM" id="CLU_015770_0_0_1"/>
<dbReference type="eggNOG" id="KOG0612">
    <property type="taxonomic scope" value="Eukaryota"/>
</dbReference>
<proteinExistence type="predicted"/>
<dbReference type="PRINTS" id="PR00008">
    <property type="entry name" value="DAGPEDOMAIN"/>
</dbReference>
<dbReference type="InterPro" id="IPR011993">
    <property type="entry name" value="PH-like_dom_sf"/>
</dbReference>
<evidence type="ECO:0000313" key="8">
    <source>
        <dbReference type="Proteomes" id="UP000008912"/>
    </source>
</evidence>
<evidence type="ECO:0000259" key="6">
    <source>
        <dbReference type="PROSITE" id="PS50081"/>
    </source>
</evidence>
<keyword evidence="3" id="KW-0479">Metal-binding</keyword>
<dbReference type="InterPro" id="IPR020454">
    <property type="entry name" value="DAG/PE-bd"/>
</dbReference>
<evidence type="ECO:0000256" key="4">
    <source>
        <dbReference type="ARBA" id="ARBA00022777"/>
    </source>
</evidence>
<keyword evidence="5" id="KW-0862">Zinc</keyword>
<dbReference type="AlphaFoldDB" id="G1MG42"/>
<dbReference type="GO" id="GO:0046872">
    <property type="term" value="F:metal ion binding"/>
    <property type="evidence" value="ECO:0007669"/>
    <property type="project" value="UniProtKB-KW"/>
</dbReference>
<dbReference type="PANTHER" id="PTHR22988:SF31">
    <property type="entry name" value="SERINE_THREONINE-PROTEIN KINASE MRCK ALPHA"/>
    <property type="match status" value="1"/>
</dbReference>
<dbReference type="InterPro" id="IPR046349">
    <property type="entry name" value="C1-like_sf"/>
</dbReference>
<keyword evidence="4" id="KW-0418">Kinase</keyword>
<dbReference type="InParanoid" id="G1MG42"/>
<dbReference type="FunFam" id="3.30.60.20:FF:000005">
    <property type="entry name" value="Non-specific serine/threonine protein kinase"/>
    <property type="match status" value="1"/>
</dbReference>
<organism evidence="7 8">
    <name type="scientific">Ailuropoda melanoleuca</name>
    <name type="common">Giant panda</name>
    <dbReference type="NCBI Taxonomy" id="9646"/>
    <lineage>
        <taxon>Eukaryota</taxon>
        <taxon>Metazoa</taxon>
        <taxon>Chordata</taxon>
        <taxon>Craniata</taxon>
        <taxon>Vertebrata</taxon>
        <taxon>Euteleostomi</taxon>
        <taxon>Mammalia</taxon>
        <taxon>Eutheria</taxon>
        <taxon>Laurasiatheria</taxon>
        <taxon>Carnivora</taxon>
        <taxon>Caniformia</taxon>
        <taxon>Ursidae</taxon>
        <taxon>Ailuropoda</taxon>
    </lineage>
</organism>
<dbReference type="InterPro" id="IPR057529">
    <property type="entry name" value="MRCK/ROCK_PH"/>
</dbReference>
<dbReference type="SUPFAM" id="SSF57889">
    <property type="entry name" value="Cysteine-rich domain"/>
    <property type="match status" value="1"/>
</dbReference>
<dbReference type="Gene3D" id="2.30.29.30">
    <property type="entry name" value="Pleckstrin-homology domain (PH domain)/Phosphotyrosine-binding domain (PTB)"/>
    <property type="match status" value="1"/>
</dbReference>
<dbReference type="Pfam" id="PF00130">
    <property type="entry name" value="C1_1"/>
    <property type="match status" value="1"/>
</dbReference>
<reference evidence="7" key="2">
    <citation type="submission" date="2025-08" db="UniProtKB">
        <authorList>
            <consortium name="Ensembl"/>
        </authorList>
    </citation>
    <scope>IDENTIFICATION</scope>
</reference>
<dbReference type="GO" id="GO:0005737">
    <property type="term" value="C:cytoplasm"/>
    <property type="evidence" value="ECO:0007669"/>
    <property type="project" value="TreeGrafter"/>
</dbReference>
<keyword evidence="4" id="KW-0808">Transferase</keyword>
<evidence type="ECO:0000256" key="3">
    <source>
        <dbReference type="ARBA" id="ARBA00022723"/>
    </source>
</evidence>
<evidence type="ECO:0000256" key="1">
    <source>
        <dbReference type="ARBA" id="ARBA00022527"/>
    </source>
</evidence>
<dbReference type="GO" id="GO:0031032">
    <property type="term" value="P:actomyosin structure organization"/>
    <property type="evidence" value="ECO:0007669"/>
    <property type="project" value="TreeGrafter"/>
</dbReference>
<protein>
    <recommendedName>
        <fullName evidence="6">Phorbol-ester/DAG-type domain-containing protein</fullName>
    </recommendedName>
</protein>
<keyword evidence="2" id="KW-0597">Phosphoprotein</keyword>
<dbReference type="InterPro" id="IPR050839">
    <property type="entry name" value="Rho-assoc_Ser/Thr_Kinase"/>
</dbReference>
<dbReference type="PROSITE" id="PS00479">
    <property type="entry name" value="ZF_DAG_PE_1"/>
    <property type="match status" value="1"/>
</dbReference>
<dbReference type="Proteomes" id="UP000008912">
    <property type="component" value="Unassembled WGS sequence"/>
</dbReference>
<reference evidence="7 8" key="1">
    <citation type="journal article" date="2010" name="Nature">
        <title>The sequence and de novo assembly of the giant panda genome.</title>
        <authorList>
            <person name="Li R."/>
            <person name="Fan W."/>
            <person name="Tian G."/>
            <person name="Zhu H."/>
            <person name="He L."/>
            <person name="Cai J."/>
            <person name="Huang Q."/>
            <person name="Cai Q."/>
            <person name="Li B."/>
            <person name="Bai Y."/>
            <person name="Zhang Z."/>
            <person name="Zhang Y."/>
            <person name="Wang W."/>
            <person name="Li J."/>
            <person name="Wei F."/>
            <person name="Li H."/>
            <person name="Jian M."/>
            <person name="Li J."/>
            <person name="Zhang Z."/>
            <person name="Nielsen R."/>
            <person name="Li D."/>
            <person name="Gu W."/>
            <person name="Yang Z."/>
            <person name="Xuan Z."/>
            <person name="Ryder O.A."/>
            <person name="Leung F.C."/>
            <person name="Zhou Y."/>
            <person name="Cao J."/>
            <person name="Sun X."/>
            <person name="Fu Y."/>
            <person name="Fang X."/>
            <person name="Guo X."/>
            <person name="Wang B."/>
            <person name="Hou R."/>
            <person name="Shen F."/>
            <person name="Mu B."/>
            <person name="Ni P."/>
            <person name="Lin R."/>
            <person name="Qian W."/>
            <person name="Wang G."/>
            <person name="Yu C."/>
            <person name="Nie W."/>
            <person name="Wang J."/>
            <person name="Wu Z."/>
            <person name="Liang H."/>
            <person name="Min J."/>
            <person name="Wu Q."/>
            <person name="Cheng S."/>
            <person name="Ruan J."/>
            <person name="Wang M."/>
            <person name="Shi Z."/>
            <person name="Wen M."/>
            <person name="Liu B."/>
            <person name="Ren X."/>
            <person name="Zheng H."/>
            <person name="Dong D."/>
            <person name="Cook K."/>
            <person name="Shan G."/>
            <person name="Zhang H."/>
            <person name="Kosiol C."/>
            <person name="Xie X."/>
            <person name="Lu Z."/>
            <person name="Zheng H."/>
            <person name="Li Y."/>
            <person name="Steiner C.C."/>
            <person name="Lam T.T."/>
            <person name="Lin S."/>
            <person name="Zhang Q."/>
            <person name="Li G."/>
            <person name="Tian J."/>
            <person name="Gong T."/>
            <person name="Liu H."/>
            <person name="Zhang D."/>
            <person name="Fang L."/>
            <person name="Ye C."/>
            <person name="Zhang J."/>
            <person name="Hu W."/>
            <person name="Xu A."/>
            <person name="Ren Y."/>
            <person name="Zhang G."/>
            <person name="Bruford M.W."/>
            <person name="Li Q."/>
            <person name="Ma L."/>
            <person name="Guo Y."/>
            <person name="An N."/>
            <person name="Hu Y."/>
            <person name="Zheng Y."/>
            <person name="Shi Y."/>
            <person name="Li Z."/>
            <person name="Liu Q."/>
            <person name="Chen Y."/>
            <person name="Zhao J."/>
            <person name="Qu N."/>
            <person name="Zhao S."/>
            <person name="Tian F."/>
            <person name="Wang X."/>
            <person name="Wang H."/>
            <person name="Xu L."/>
            <person name="Liu X."/>
            <person name="Vinar T."/>
            <person name="Wang Y."/>
            <person name="Lam T.W."/>
            <person name="Yiu S.M."/>
            <person name="Liu S."/>
            <person name="Zhang H."/>
            <person name="Li D."/>
            <person name="Huang Y."/>
            <person name="Wang X."/>
            <person name="Yang G."/>
            <person name="Jiang Z."/>
            <person name="Wang J."/>
            <person name="Qin N."/>
            <person name="Li L."/>
            <person name="Li J."/>
            <person name="Bolund L."/>
            <person name="Kristiansen K."/>
            <person name="Wong G.K."/>
            <person name="Olson M."/>
            <person name="Zhang X."/>
            <person name="Li S."/>
            <person name="Yang H."/>
            <person name="Wang J."/>
            <person name="Wang J."/>
        </authorList>
    </citation>
    <scope>NUCLEOTIDE SEQUENCE [LARGE SCALE GENOMIC DNA]</scope>
</reference>
<dbReference type="Pfam" id="PF25346">
    <property type="entry name" value="PH_MRCK"/>
    <property type="match status" value="1"/>
</dbReference>
<name>G1MG42_AILME</name>
<evidence type="ECO:0000256" key="5">
    <source>
        <dbReference type="ARBA" id="ARBA00022833"/>
    </source>
</evidence>
<dbReference type="Ensembl" id="ENSAMET00000019065.2">
    <property type="protein sequence ID" value="ENSAMEP00000018324.2"/>
    <property type="gene ID" value="ENSAMEG00000017351.2"/>
</dbReference>
<dbReference type="STRING" id="9646.ENSAMEP00000018324"/>
<dbReference type="SMART" id="SM00109">
    <property type="entry name" value="C1"/>
    <property type="match status" value="1"/>
</dbReference>
<dbReference type="GeneTree" id="ENSGT01030000234517"/>
<reference evidence="7" key="3">
    <citation type="submission" date="2025-09" db="UniProtKB">
        <authorList>
            <consortium name="Ensembl"/>
        </authorList>
    </citation>
    <scope>IDENTIFICATION</scope>
</reference>
<dbReference type="PANTHER" id="PTHR22988">
    <property type="entry name" value="MYOTONIC DYSTROPHY S/T KINASE-RELATED"/>
    <property type="match status" value="1"/>
</dbReference>
<accession>G1MG42</accession>
<dbReference type="GO" id="GO:0042641">
    <property type="term" value="C:actomyosin"/>
    <property type="evidence" value="ECO:0007669"/>
    <property type="project" value="TreeGrafter"/>
</dbReference>
<dbReference type="InterPro" id="IPR002219">
    <property type="entry name" value="PKC_DAG/PE"/>
</dbReference>
<sequence length="357" mass="40021">YRLLAFHIFYFLHSSFRDEKDTQGLTLEITEEVESLRNSHSVSGARVENARAMERFDTLDTSALLQLESAPGRARASRQVLPDAAPRTPDCKMKAKEKYQSDVWLEIEHLNKDPRSSSVALRGSATEAAWRETDPVENIFEQNLKIQFYISSGSTSPSSHSGDEADPVKIVDSAHLPVHTPTIKRKEYHSSMLLPTKSKSHRFFLTSFTVPTKCHQCTSLMVGLIRQGCACDACGFSCHTTCVEKAPRACPVPSQQKKGALCPDAREGMGTAYEGHVWIPKKAGVKKGWQRALAIVCDFKLFLYNMDEEKDSKPNVVVSQVIDMSVLLFLQGWSIFCQFRLALRFYSCTEKGNAPYV</sequence>
<keyword evidence="8" id="KW-1185">Reference proteome</keyword>
<evidence type="ECO:0000256" key="2">
    <source>
        <dbReference type="ARBA" id="ARBA00022553"/>
    </source>
</evidence>
<feature type="domain" description="Phorbol-ester/DAG-type" evidence="6">
    <location>
        <begin position="200"/>
        <end position="250"/>
    </location>
</feature>
<keyword evidence="1" id="KW-0723">Serine/threonine-protein kinase</keyword>
<dbReference type="Gene3D" id="3.30.60.20">
    <property type="match status" value="1"/>
</dbReference>
<evidence type="ECO:0000313" key="7">
    <source>
        <dbReference type="Ensembl" id="ENSAMEP00000018324.2"/>
    </source>
</evidence>
<dbReference type="GO" id="GO:0004674">
    <property type="term" value="F:protein serine/threonine kinase activity"/>
    <property type="evidence" value="ECO:0007669"/>
    <property type="project" value="UniProtKB-KW"/>
</dbReference>